<dbReference type="PANTHER" id="PTHR23123">
    <property type="entry name" value="PHD/F-BOX CONTAINING PROTEIN"/>
    <property type="match status" value="1"/>
</dbReference>
<reference evidence="2" key="1">
    <citation type="submission" date="2025-08" db="UniProtKB">
        <authorList>
            <consortium name="RefSeq"/>
        </authorList>
    </citation>
    <scope>IDENTIFICATION</scope>
    <source>
        <strain evidence="2">Tuebingen</strain>
        <tissue evidence="2">Fibroblasts and whole tissue</tissue>
    </source>
</reference>
<dbReference type="InterPro" id="IPR019787">
    <property type="entry name" value="Znf_PHD-finger"/>
</dbReference>
<dbReference type="PROSITE" id="PS51184">
    <property type="entry name" value="JMJC"/>
    <property type="match status" value="1"/>
</dbReference>
<dbReference type="Bgee" id="ENSDARG00000018559">
    <property type="expression patterns" value="Expressed in gastrula and 28 other cell types or tissues"/>
</dbReference>
<dbReference type="SMART" id="SM00249">
    <property type="entry name" value="PHD"/>
    <property type="match status" value="1"/>
</dbReference>
<dbReference type="Gene3D" id="1.20.58.1360">
    <property type="match status" value="1"/>
</dbReference>
<dbReference type="PROSITE" id="PS50016">
    <property type="entry name" value="ZF_PHD_2"/>
    <property type="match status" value="1"/>
</dbReference>
<dbReference type="GO" id="GO:0008270">
    <property type="term" value="F:zinc ion binding"/>
    <property type="evidence" value="ECO:0007669"/>
    <property type="project" value="UniProtKB-KW"/>
</dbReference>
<protein>
    <submittedName>
        <fullName evidence="2">Lysine-specific demethylase 7B isoform X1</fullName>
    </submittedName>
</protein>
<name>A0ACD6B672_DANRE</name>
<dbReference type="Pfam" id="PF02373">
    <property type="entry name" value="JmjC"/>
    <property type="match status" value="1"/>
</dbReference>
<dbReference type="SUPFAM" id="SSF57903">
    <property type="entry name" value="FYVE/PHD zinc finger"/>
    <property type="match status" value="1"/>
</dbReference>
<dbReference type="OrthoDB" id="5876800at2759"/>
<dbReference type="InterPro" id="IPR011011">
    <property type="entry name" value="Znf_FYVE_PHD"/>
</dbReference>
<dbReference type="InterPro" id="IPR003347">
    <property type="entry name" value="JmjC_dom"/>
</dbReference>
<dbReference type="AGR" id="ZFIN:ZDB-GENE-050309-32"/>
<dbReference type="Pfam" id="PF17811">
    <property type="entry name" value="JHD"/>
    <property type="match status" value="1"/>
</dbReference>
<dbReference type="InterPro" id="IPR041070">
    <property type="entry name" value="JHD"/>
</dbReference>
<dbReference type="SMART" id="SM00558">
    <property type="entry name" value="JmjC"/>
    <property type="match status" value="1"/>
</dbReference>
<dbReference type="InterPro" id="IPR050690">
    <property type="entry name" value="JHDM1_Histone_Demethylase"/>
</dbReference>
<evidence type="ECO:0000313" key="3">
    <source>
        <dbReference type="ZFIN" id="ZDB-GENE-050309-32"/>
    </source>
</evidence>
<dbReference type="OMA" id="DNRQHVG"/>
<dbReference type="PROSITE" id="PS01359">
    <property type="entry name" value="ZF_PHD_1"/>
    <property type="match status" value="1"/>
</dbReference>
<gene>
    <name evidence="2 3" type="primary">kdm7ab</name>
    <name evidence="2" type="synonym">DrKDM7b</name>
    <name evidence="2" type="synonym">im:7141664</name>
    <name evidence="2" type="synonym">jhdm1D</name>
    <name evidence="2" type="synonym">jhdm1db</name>
</gene>
<evidence type="ECO:0000313" key="1">
    <source>
        <dbReference type="Proteomes" id="UP000000437"/>
    </source>
</evidence>
<dbReference type="GO" id="GO:0032454">
    <property type="term" value="F:histone H3K9 demethylase activity"/>
    <property type="evidence" value="ECO:0000314"/>
    <property type="project" value="ZFIN"/>
</dbReference>
<dbReference type="Gene3D" id="2.60.120.650">
    <property type="entry name" value="Cupin"/>
    <property type="match status" value="1"/>
</dbReference>
<dbReference type="SUPFAM" id="SSF51197">
    <property type="entry name" value="Clavaminate synthase-like"/>
    <property type="match status" value="1"/>
</dbReference>
<dbReference type="GeneTree" id="ENSGT00940000158039"/>
<dbReference type="FunFam" id="3.30.40.10:FF:000193">
    <property type="entry name" value="lysine-specific demethylase PHF2 isoform X1"/>
    <property type="match status" value="1"/>
</dbReference>
<dbReference type="FunFam" id="2.60.120.650:FF:000021">
    <property type="entry name" value="Lysine-specific demethylase 7A"/>
    <property type="match status" value="1"/>
</dbReference>
<keyword evidence="1" id="KW-1185">Reference proteome</keyword>
<dbReference type="InterPro" id="IPR001965">
    <property type="entry name" value="Znf_PHD"/>
</dbReference>
<evidence type="ECO:0000313" key="2">
    <source>
        <dbReference type="RefSeq" id="XP_005174379.2"/>
    </source>
</evidence>
<organism evidence="1 2">
    <name type="scientific">Danio rerio</name>
    <name type="common">Zebrafish</name>
    <name type="synonym">Brachydanio rerio</name>
    <dbReference type="NCBI Taxonomy" id="7955"/>
    <lineage>
        <taxon>Eukaryota</taxon>
        <taxon>Metazoa</taxon>
        <taxon>Chordata</taxon>
        <taxon>Craniata</taxon>
        <taxon>Vertebrata</taxon>
        <taxon>Euteleostomi</taxon>
        <taxon>Actinopterygii</taxon>
        <taxon>Neopterygii</taxon>
        <taxon>Teleostei</taxon>
        <taxon>Ostariophysi</taxon>
        <taxon>Cypriniformes</taxon>
        <taxon>Danionidae</taxon>
        <taxon>Danioninae</taxon>
        <taxon>Danio</taxon>
    </lineage>
</organism>
<dbReference type="CTD" id="503902"/>
<dbReference type="GO" id="GO:0071558">
    <property type="term" value="F:histone H3K27me2/H3K27me3 demethylase activity"/>
    <property type="evidence" value="ECO:0000314"/>
    <property type="project" value="ZFIN"/>
</dbReference>
<accession>A0ACD6B672</accession>
<dbReference type="GO" id="GO:0030901">
    <property type="term" value="P:midbrain development"/>
    <property type="evidence" value="ECO:0000316"/>
    <property type="project" value="ZFIN"/>
</dbReference>
<sequence length="920" mass="105852">MATAQLYCVCRQPYDVSRFMIECDICKDWFHGSCVEVEEHYAVDIDVYHCPNCDVHHGPSLMKKRRNWHRHDYTEPDDGSKPVQAGTSVFVRELQARTFPSGDEILQPMHGGQVTQRYLERHGFRYPIIVSKREELGLRLPPPDFSIKDVERYVGGNKVIDVIDVARQADSKMKLKAFVKYYYSPQRPKVLNVISLEFSDTKMAELVVVPDIAQKMSWVENYWPDDSYFPKPFVQKYCLMGVKDSYTDFHIDFGGTSVWYHVLWGEKIFYLIKPTPANLALYEEWSSSPNQSEVFFGEKVDKCYKCVVRQGTTLLIPTGWIHAVLTSQDCMAFGGNFLHNLNIGMQLRCYEMERRLKTPDLFKFPYFEAICWYVAKNLLETLKESREENCLPPEYLIKGVKALITALRNWLKREVTEPASEVPDHIRPNHLIKMLTKEIQYLEEYQNGNCGNKPMKLQESSICPSTRSAHERGSHARKTARRLRGHHHHHHRHHHHHHHHHHHNHQHSDGPKAPSHLDIYEQHTQEVLKRLEMGPYEEDASFNLKVNGKFNKVSTASAAAAERSLENDLRLVLCNGQIVRDNRQHVTEKRPRIKEEEEGRDVKRDSLKIKLIPKEEEQEVHIQVKEEDKRHLVARGVKDFTDMSKEESSDLRNRESVLSDISSDSESDTEFTTQKKNCSEEESESSSEEEEDEKMKRVGDDKVNTKSCSSFTMDTHKSRRRISSFEKCLKRESVTLASAEEDAIQGMLAVAGLLYSHPTKDPSSSQESWWSRTNHTSPEYSRKKVASGEENQDSDSNSSQEDFEAREHSGGGCHSSKLQHRIQEHKSFMDSQGSSSSSSSSETWSSCTQSPAHRESPTMTYQYCETSLSPPLHPSKRPAANPPPVSNQATKGKRPKKGMATAKQRLGKILKLSRHKPFFV</sequence>
<dbReference type="GO" id="GO:0005634">
    <property type="term" value="C:nucleus"/>
    <property type="evidence" value="ECO:0007669"/>
    <property type="project" value="UniProtKB-SubCell"/>
</dbReference>
<dbReference type="InterPro" id="IPR019786">
    <property type="entry name" value="Zinc_finger_PHD-type_CS"/>
</dbReference>
<dbReference type="Proteomes" id="UP000000437">
    <property type="component" value="Chromosome 25"/>
</dbReference>
<proteinExistence type="predicted"/>
<dbReference type="Pfam" id="PF00628">
    <property type="entry name" value="PHD"/>
    <property type="match status" value="1"/>
</dbReference>
<dbReference type="ZFIN" id="ZDB-GENE-050309-32">
    <property type="gene designation" value="kdm7ab"/>
</dbReference>
<dbReference type="RefSeq" id="XP_005174379.2">
    <property type="nucleotide sequence ID" value="XM_005174322.5"/>
</dbReference>